<protein>
    <submittedName>
        <fullName evidence="1">Zinc dependent phospholipase C family protein</fullName>
    </submittedName>
</protein>
<dbReference type="RefSeq" id="WP_380895191.1">
    <property type="nucleotide sequence ID" value="NZ_JBHTKY010000006.1"/>
</dbReference>
<evidence type="ECO:0000313" key="2">
    <source>
        <dbReference type="Proteomes" id="UP001597205"/>
    </source>
</evidence>
<accession>A0ABW3RL56</accession>
<comment type="caution">
    <text evidence="1">The sequence shown here is derived from an EMBL/GenBank/DDBJ whole genome shotgun (WGS) entry which is preliminary data.</text>
</comment>
<dbReference type="InterPro" id="IPR008947">
    <property type="entry name" value="PLipase_C/P1_nuclease_dom_sf"/>
</dbReference>
<dbReference type="CDD" id="cd10981">
    <property type="entry name" value="ZnPC_S1P1"/>
    <property type="match status" value="1"/>
</dbReference>
<keyword evidence="2" id="KW-1185">Reference proteome</keyword>
<dbReference type="Proteomes" id="UP001597205">
    <property type="component" value="Unassembled WGS sequence"/>
</dbReference>
<dbReference type="EMBL" id="JBHTKY010000006">
    <property type="protein sequence ID" value="MFD1165262.1"/>
    <property type="molecule type" value="Genomic_DNA"/>
</dbReference>
<name>A0ABW3RL56_9SPHI</name>
<sequence>MLTVFVSSWGFQPHKLINLNAIFTLPPNLAIFYKKHSFQIREFAVNADKRVYIDPKESPRHYIDLDKIENTDSLLIPWYKVREKFNEKIILSKGIVPWQIDNSYRQLVKAFYNKDIARIIKLSADLGHYAADAHVPLHTTSNYNGQFTNQIGIHALWETRIPEMFHHKYKLTVGPAKYINNVLDFAWSTVLESHHLLDSVLTIEKQLSKNLPKVLQRAYIQRGQQIQPNYSDFYVISYHLALNGMVQRRMKKSIHAIGSLWYSAWVDAGQPDLSKLEKISIENDSIDLSINKIPKGRQEWH</sequence>
<proteinExistence type="predicted"/>
<dbReference type="Gene3D" id="1.10.575.10">
    <property type="entry name" value="P1 Nuclease"/>
    <property type="match status" value="1"/>
</dbReference>
<reference evidence="2" key="1">
    <citation type="journal article" date="2019" name="Int. J. Syst. Evol. Microbiol.">
        <title>The Global Catalogue of Microorganisms (GCM) 10K type strain sequencing project: providing services to taxonomists for standard genome sequencing and annotation.</title>
        <authorList>
            <consortium name="The Broad Institute Genomics Platform"/>
            <consortium name="The Broad Institute Genome Sequencing Center for Infectious Disease"/>
            <person name="Wu L."/>
            <person name="Ma J."/>
        </authorList>
    </citation>
    <scope>NUCLEOTIDE SEQUENCE [LARGE SCALE GENOMIC DNA]</scope>
    <source>
        <strain evidence="2">CCUG 52468</strain>
    </source>
</reference>
<evidence type="ECO:0000313" key="1">
    <source>
        <dbReference type="EMBL" id="MFD1165262.1"/>
    </source>
</evidence>
<dbReference type="SUPFAM" id="SSF48537">
    <property type="entry name" value="Phospholipase C/P1 nuclease"/>
    <property type="match status" value="1"/>
</dbReference>
<gene>
    <name evidence="1" type="ORF">ACFQ2C_06575</name>
</gene>
<organism evidence="1 2">
    <name type="scientific">Sphingobacterium daejeonense</name>
    <dbReference type="NCBI Taxonomy" id="371142"/>
    <lineage>
        <taxon>Bacteria</taxon>
        <taxon>Pseudomonadati</taxon>
        <taxon>Bacteroidota</taxon>
        <taxon>Sphingobacteriia</taxon>
        <taxon>Sphingobacteriales</taxon>
        <taxon>Sphingobacteriaceae</taxon>
        <taxon>Sphingobacterium</taxon>
    </lineage>
</organism>